<evidence type="ECO:0000256" key="12">
    <source>
        <dbReference type="SAM" id="Phobius"/>
    </source>
</evidence>
<reference evidence="15" key="1">
    <citation type="submission" date="2016-10" db="EMBL/GenBank/DDBJ databases">
        <authorList>
            <person name="de Groot N.N."/>
        </authorList>
    </citation>
    <scope>NUCLEOTIDE SEQUENCE</scope>
</reference>
<keyword evidence="10" id="KW-0406">Ion transport</keyword>
<dbReference type="InterPro" id="IPR046786">
    <property type="entry name" value="MotA_N"/>
</dbReference>
<keyword evidence="5" id="KW-0145">Chemotaxis</keyword>
<name>A0A1W1D5D1_9ZZZZ</name>
<dbReference type="GO" id="GO:0071978">
    <property type="term" value="P:bacterial-type flagellum-dependent swarming motility"/>
    <property type="evidence" value="ECO:0007669"/>
    <property type="project" value="InterPro"/>
</dbReference>
<dbReference type="Pfam" id="PF01618">
    <property type="entry name" value="MotA_ExbB"/>
    <property type="match status" value="1"/>
</dbReference>
<feature type="transmembrane region" description="Helical" evidence="12">
    <location>
        <begin position="181"/>
        <end position="199"/>
    </location>
</feature>
<feature type="transmembrane region" description="Helical" evidence="12">
    <location>
        <begin position="148"/>
        <end position="169"/>
    </location>
</feature>
<keyword evidence="6 12" id="KW-0812">Transmembrane</keyword>
<evidence type="ECO:0000256" key="2">
    <source>
        <dbReference type="ARBA" id="ARBA00008038"/>
    </source>
</evidence>
<keyword evidence="8" id="KW-0375">Hydrogen ion transport</keyword>
<evidence type="ECO:0000256" key="4">
    <source>
        <dbReference type="ARBA" id="ARBA00022475"/>
    </source>
</evidence>
<gene>
    <name evidence="15" type="ORF">MNB_SM-3-1136</name>
</gene>
<organism evidence="15">
    <name type="scientific">hydrothermal vent metagenome</name>
    <dbReference type="NCBI Taxonomy" id="652676"/>
    <lineage>
        <taxon>unclassified sequences</taxon>
        <taxon>metagenomes</taxon>
        <taxon>ecological metagenomes</taxon>
    </lineage>
</organism>
<feature type="transmembrane region" description="Helical" evidence="12">
    <location>
        <begin position="33"/>
        <end position="50"/>
    </location>
</feature>
<comment type="similarity">
    <text evidence="2">Belongs to the MotA family.</text>
</comment>
<dbReference type="PANTHER" id="PTHR30433">
    <property type="entry name" value="CHEMOTAXIS PROTEIN MOTA"/>
    <property type="match status" value="1"/>
</dbReference>
<dbReference type="EMBL" id="FPHP01000045">
    <property type="protein sequence ID" value="SFV75700.1"/>
    <property type="molecule type" value="Genomic_DNA"/>
</dbReference>
<evidence type="ECO:0000256" key="11">
    <source>
        <dbReference type="ARBA" id="ARBA00023136"/>
    </source>
</evidence>
<accession>A0A1W1D5D1</accession>
<keyword evidence="15" id="KW-0969">Cilium</keyword>
<evidence type="ECO:0000256" key="9">
    <source>
        <dbReference type="ARBA" id="ARBA00022989"/>
    </source>
</evidence>
<dbReference type="GO" id="GO:0005886">
    <property type="term" value="C:plasma membrane"/>
    <property type="evidence" value="ECO:0007669"/>
    <property type="project" value="UniProtKB-SubCell"/>
</dbReference>
<dbReference type="InterPro" id="IPR002898">
    <property type="entry name" value="MotA_ExbB_proton_chnl"/>
</dbReference>
<keyword evidence="15" id="KW-0966">Cell projection</keyword>
<evidence type="ECO:0000256" key="1">
    <source>
        <dbReference type="ARBA" id="ARBA00004651"/>
    </source>
</evidence>
<evidence type="ECO:0000256" key="7">
    <source>
        <dbReference type="ARBA" id="ARBA00022779"/>
    </source>
</evidence>
<dbReference type="PROSITE" id="PS01307">
    <property type="entry name" value="MOTA"/>
    <property type="match status" value="1"/>
</dbReference>
<dbReference type="PANTHER" id="PTHR30433:SF2">
    <property type="entry name" value="MOTILITY PROTEIN A"/>
    <property type="match status" value="1"/>
</dbReference>
<keyword evidence="11 12" id="KW-0472">Membrane</keyword>
<proteinExistence type="inferred from homology"/>
<dbReference type="InterPro" id="IPR047055">
    <property type="entry name" value="MotA-like"/>
</dbReference>
<evidence type="ECO:0000256" key="8">
    <source>
        <dbReference type="ARBA" id="ARBA00022781"/>
    </source>
</evidence>
<feature type="domain" description="MotA/TolQ/ExbB proton channel" evidence="13">
    <location>
        <begin position="100"/>
        <end position="219"/>
    </location>
</feature>
<keyword evidence="4" id="KW-1003">Cell membrane</keyword>
<keyword evidence="7" id="KW-0283">Flagellar rotation</keyword>
<protein>
    <submittedName>
        <fullName evidence="15">Flagellar motor rotation protein MotA</fullName>
    </submittedName>
</protein>
<dbReference type="InterPro" id="IPR000540">
    <property type="entry name" value="Flag_MotA_CS"/>
</dbReference>
<evidence type="ECO:0000256" key="6">
    <source>
        <dbReference type="ARBA" id="ARBA00022692"/>
    </source>
</evidence>
<evidence type="ECO:0000259" key="13">
    <source>
        <dbReference type="Pfam" id="PF01618"/>
    </source>
</evidence>
<feature type="domain" description="Motility protein A N-terminal" evidence="14">
    <location>
        <begin position="6"/>
        <end position="91"/>
    </location>
</feature>
<sequence length="254" mass="27126">MDLGSVIGLVLIMALLLGSMAMGVGIGAYLDAPSALIVVGGSIGALMISFKPSQMKQFTKIFMIAIKPPTTDIPELIKKLVDFSTKARKDGILALESDVNNEENPFLKKGLSMAIDGSEPDTVRELLEIEMEQTSNRHKTHGDIFNQWSGLAGAMGMIGTLIGLVAMLLNMSDPSAIGPSMAVALLTTMYGAVIGNVFGGPISNILAIRNQEEELVMEMMLVGIMSIQAGDAPRVLEGKLLSYLPPNERVSQFE</sequence>
<keyword evidence="15" id="KW-0282">Flagellum</keyword>
<keyword evidence="9 12" id="KW-1133">Transmembrane helix</keyword>
<comment type="subcellular location">
    <subcellularLocation>
        <location evidence="1">Cell membrane</location>
        <topology evidence="1">Multi-pass membrane protein</topology>
    </subcellularLocation>
</comment>
<dbReference type="GO" id="GO:0006935">
    <property type="term" value="P:chemotaxis"/>
    <property type="evidence" value="ECO:0007669"/>
    <property type="project" value="UniProtKB-KW"/>
</dbReference>
<dbReference type="AlphaFoldDB" id="A0A1W1D5D1"/>
<dbReference type="GO" id="GO:1902600">
    <property type="term" value="P:proton transmembrane transport"/>
    <property type="evidence" value="ECO:0007669"/>
    <property type="project" value="UniProtKB-KW"/>
</dbReference>
<evidence type="ECO:0000313" key="15">
    <source>
        <dbReference type="EMBL" id="SFV75700.1"/>
    </source>
</evidence>
<keyword evidence="3" id="KW-0813">Transport</keyword>
<dbReference type="Pfam" id="PF20560">
    <property type="entry name" value="MotA_N"/>
    <property type="match status" value="1"/>
</dbReference>
<evidence type="ECO:0000256" key="10">
    <source>
        <dbReference type="ARBA" id="ARBA00023065"/>
    </source>
</evidence>
<evidence type="ECO:0000256" key="5">
    <source>
        <dbReference type="ARBA" id="ARBA00022500"/>
    </source>
</evidence>
<evidence type="ECO:0000259" key="14">
    <source>
        <dbReference type="Pfam" id="PF20560"/>
    </source>
</evidence>
<evidence type="ECO:0000256" key="3">
    <source>
        <dbReference type="ARBA" id="ARBA00022448"/>
    </source>
</evidence>